<evidence type="ECO:0000256" key="1">
    <source>
        <dbReference type="ARBA" id="ARBA00022676"/>
    </source>
</evidence>
<dbReference type="RefSeq" id="WP_131895710.1">
    <property type="nucleotide sequence ID" value="NZ_SMKU01000108.1"/>
</dbReference>
<dbReference type="PANTHER" id="PTHR45947:SF3">
    <property type="entry name" value="SULFOQUINOVOSYL TRANSFERASE SQD2"/>
    <property type="match status" value="1"/>
</dbReference>
<evidence type="ECO:0000313" key="5">
    <source>
        <dbReference type="Proteomes" id="UP000294513"/>
    </source>
</evidence>
<name>A0A4R5BG13_9ACTN</name>
<organism evidence="4 5">
    <name type="scientific">Actinomadura rubrisoli</name>
    <dbReference type="NCBI Taxonomy" id="2530368"/>
    <lineage>
        <taxon>Bacteria</taxon>
        <taxon>Bacillati</taxon>
        <taxon>Actinomycetota</taxon>
        <taxon>Actinomycetes</taxon>
        <taxon>Streptosporangiales</taxon>
        <taxon>Thermomonosporaceae</taxon>
        <taxon>Actinomadura</taxon>
    </lineage>
</organism>
<dbReference type="Gene3D" id="3.40.50.2000">
    <property type="entry name" value="Glycogen Phosphorylase B"/>
    <property type="match status" value="2"/>
</dbReference>
<dbReference type="Pfam" id="PF13692">
    <property type="entry name" value="Glyco_trans_1_4"/>
    <property type="match status" value="1"/>
</dbReference>
<dbReference type="GO" id="GO:0016757">
    <property type="term" value="F:glycosyltransferase activity"/>
    <property type="evidence" value="ECO:0007669"/>
    <property type="project" value="UniProtKB-KW"/>
</dbReference>
<dbReference type="Proteomes" id="UP000294513">
    <property type="component" value="Unassembled WGS sequence"/>
</dbReference>
<evidence type="ECO:0000256" key="2">
    <source>
        <dbReference type="ARBA" id="ARBA00022679"/>
    </source>
</evidence>
<dbReference type="PANTHER" id="PTHR45947">
    <property type="entry name" value="SULFOQUINOVOSYL TRANSFERASE SQD2"/>
    <property type="match status" value="1"/>
</dbReference>
<evidence type="ECO:0000313" key="4">
    <source>
        <dbReference type="EMBL" id="TDD83830.1"/>
    </source>
</evidence>
<dbReference type="InterPro" id="IPR028098">
    <property type="entry name" value="Glyco_trans_4-like_N"/>
</dbReference>
<dbReference type="SUPFAM" id="SSF53756">
    <property type="entry name" value="UDP-Glycosyltransferase/glycogen phosphorylase"/>
    <property type="match status" value="1"/>
</dbReference>
<dbReference type="EMBL" id="SMKU01000108">
    <property type="protein sequence ID" value="TDD83830.1"/>
    <property type="molecule type" value="Genomic_DNA"/>
</dbReference>
<feature type="domain" description="Glycosyltransferase subfamily 4-like N-terminal" evidence="3">
    <location>
        <begin position="15"/>
        <end position="178"/>
    </location>
</feature>
<protein>
    <submittedName>
        <fullName evidence="4">Glycosyltransferase</fullName>
    </submittedName>
</protein>
<dbReference type="GO" id="GO:1901137">
    <property type="term" value="P:carbohydrate derivative biosynthetic process"/>
    <property type="evidence" value="ECO:0007669"/>
    <property type="project" value="UniProtKB-ARBA"/>
</dbReference>
<proteinExistence type="predicted"/>
<keyword evidence="2 4" id="KW-0808">Transferase</keyword>
<gene>
    <name evidence="4" type="ORF">E1298_20740</name>
</gene>
<evidence type="ECO:0000259" key="3">
    <source>
        <dbReference type="Pfam" id="PF13439"/>
    </source>
</evidence>
<keyword evidence="5" id="KW-1185">Reference proteome</keyword>
<dbReference type="OrthoDB" id="9809227at2"/>
<dbReference type="AlphaFoldDB" id="A0A4R5BG13"/>
<comment type="caution">
    <text evidence="4">The sequence shown here is derived from an EMBL/GenBank/DDBJ whole genome shotgun (WGS) entry which is preliminary data.</text>
</comment>
<reference evidence="4 5" key="1">
    <citation type="submission" date="2019-03" db="EMBL/GenBank/DDBJ databases">
        <title>Draft genome sequences of novel Actinobacteria.</title>
        <authorList>
            <person name="Sahin N."/>
            <person name="Ay H."/>
            <person name="Saygin H."/>
        </authorList>
    </citation>
    <scope>NUCLEOTIDE SEQUENCE [LARGE SCALE GENOMIC DNA]</scope>
    <source>
        <strain evidence="4 5">H3C3</strain>
    </source>
</reference>
<accession>A0A4R5BG13</accession>
<dbReference type="InterPro" id="IPR050194">
    <property type="entry name" value="Glycosyltransferase_grp1"/>
</dbReference>
<sequence>MRIVQLANLYSPVSGGLRTAVDMLGGGYTEAGHWRALVVPGPSYTRRDTESGTVITVPGPSVAPGYRLVLDPRPVLRVLGRLRPDVIEVSDKATLTVAARWARRRGVRTVLFSHERLDAILAPRTPGWVPLEAVTDRWNRRLAASFDAIVVTSAFAAAEFARVGAPSLHRVPLGVDLATFRPLPSVDDEAGADVRPVRLVHLGRLSVEKRPDLAIGAVAELVRRGVPVRLDVVGDGPCRPRLRAWVDRERLPVRFHGHVGDRATVARLLARADVALATCPIESFGLAVLEALACGTPVVAADRGAAHELLAPGAGAGVPPRAAAFADGVQGMLRLPSAHRRAAARERAESYPWTTTIAGMLDVLAPPTPSRTSSAVAEPNRW</sequence>
<keyword evidence="1" id="KW-0328">Glycosyltransferase</keyword>
<dbReference type="Pfam" id="PF13439">
    <property type="entry name" value="Glyco_transf_4"/>
    <property type="match status" value="1"/>
</dbReference>